<dbReference type="InterPro" id="IPR036426">
    <property type="entry name" value="Bulb-type_lectin_dom_sf"/>
</dbReference>
<dbReference type="CDD" id="cd00028">
    <property type="entry name" value="B_lectin"/>
    <property type="match status" value="1"/>
</dbReference>
<dbReference type="InterPro" id="IPR001480">
    <property type="entry name" value="Bulb-type_lectin_dom"/>
</dbReference>
<evidence type="ECO:0000256" key="4">
    <source>
        <dbReference type="SAM" id="SignalP"/>
    </source>
</evidence>
<dbReference type="Gene3D" id="2.90.10.10">
    <property type="entry name" value="Bulb-type lectin domain"/>
    <property type="match status" value="1"/>
</dbReference>
<dbReference type="PANTHER" id="PTHR32444">
    <property type="entry name" value="BULB-TYPE LECTIN DOMAIN-CONTAINING PROTEIN"/>
    <property type="match status" value="1"/>
</dbReference>
<accession>A0A6A3CAA7</accession>
<feature type="chain" id="PRO_5025554184" evidence="4">
    <location>
        <begin position="30"/>
        <end position="338"/>
    </location>
</feature>
<evidence type="ECO:0000313" key="7">
    <source>
        <dbReference type="Proteomes" id="UP000436088"/>
    </source>
</evidence>
<dbReference type="SMART" id="SM00108">
    <property type="entry name" value="B_lectin"/>
    <property type="match status" value="1"/>
</dbReference>
<dbReference type="PANTHER" id="PTHR32444:SF242">
    <property type="entry name" value="G-TYPE LECTIN S-RECEPTOR-LIKE SERINE_THREONINE-PROTEIN KINASE RKS1"/>
    <property type="match status" value="1"/>
</dbReference>
<evidence type="ECO:0000256" key="2">
    <source>
        <dbReference type="ARBA" id="ARBA00023157"/>
    </source>
</evidence>
<proteinExistence type="predicted"/>
<protein>
    <submittedName>
        <fullName evidence="6">S-locus-specific glycoprotein S6</fullName>
    </submittedName>
</protein>
<dbReference type="EMBL" id="VEPZ02000472">
    <property type="protein sequence ID" value="KAE8724448.1"/>
    <property type="molecule type" value="Genomic_DNA"/>
</dbReference>
<dbReference type="PROSITE" id="PS51257">
    <property type="entry name" value="PROKAR_LIPOPROTEIN"/>
    <property type="match status" value="1"/>
</dbReference>
<dbReference type="GO" id="GO:0048544">
    <property type="term" value="P:recognition of pollen"/>
    <property type="evidence" value="ECO:0007669"/>
    <property type="project" value="InterPro"/>
</dbReference>
<dbReference type="FunFam" id="2.90.10.10:FF:000005">
    <property type="entry name" value="G-type lectin S-receptor-like serine/threonine-protein kinase"/>
    <property type="match status" value="1"/>
</dbReference>
<evidence type="ECO:0000256" key="1">
    <source>
        <dbReference type="ARBA" id="ARBA00022729"/>
    </source>
</evidence>
<gene>
    <name evidence="6" type="ORF">F3Y22_tig00010533pilonHSYRG00431</name>
</gene>
<keyword evidence="2" id="KW-1015">Disulfide bond</keyword>
<name>A0A6A3CAA7_HIBSY</name>
<comment type="caution">
    <text evidence="6">The sequence shown here is derived from an EMBL/GenBank/DDBJ whole genome shotgun (WGS) entry which is preliminary data.</text>
</comment>
<evidence type="ECO:0000256" key="3">
    <source>
        <dbReference type="ARBA" id="ARBA00023180"/>
    </source>
</evidence>
<keyword evidence="7" id="KW-1185">Reference proteome</keyword>
<feature type="domain" description="Bulb-type lectin" evidence="5">
    <location>
        <begin position="31"/>
        <end position="151"/>
    </location>
</feature>
<dbReference type="InterPro" id="IPR000858">
    <property type="entry name" value="S_locus_glycoprot_dom"/>
</dbReference>
<sequence>METRNKNPDFDSLVSLIFLLYSFAQSCYSASDTVRQGDTLRDGYTLVSEKNVFELGFFSPENSSFSYLGIWYKFDSKTVVWVANRDEPISGCNGVLRIEDDGKLVIRDGNDGVVWSSYVPCSSNKTAAKLLSEGNFVLSRDDGTRRDPPLWQSFDEPTDTFFPGMKVPVRYKRGECRPFRSWKSPDDPSPGNYSLGVDPNGGLQIVILDNNNKRRWRSGQWNQQFFTGLPSMRNTASYFHGFVISHPNENGTMYITYTVPKHEFFRFQISWEGREKQSSWNAGEKKWDYLNTEPDPDNQCELYNFCGNYSICDRSRKCICLKGFRPRSQAQWDASNWP</sequence>
<dbReference type="Pfam" id="PF00954">
    <property type="entry name" value="S_locus_glycop"/>
    <property type="match status" value="1"/>
</dbReference>
<evidence type="ECO:0000313" key="6">
    <source>
        <dbReference type="EMBL" id="KAE8724448.1"/>
    </source>
</evidence>
<dbReference type="Proteomes" id="UP000436088">
    <property type="component" value="Unassembled WGS sequence"/>
</dbReference>
<feature type="signal peptide" evidence="4">
    <location>
        <begin position="1"/>
        <end position="29"/>
    </location>
</feature>
<evidence type="ECO:0000259" key="5">
    <source>
        <dbReference type="PROSITE" id="PS50927"/>
    </source>
</evidence>
<dbReference type="SUPFAM" id="SSF51110">
    <property type="entry name" value="alpha-D-mannose-specific plant lectins"/>
    <property type="match status" value="1"/>
</dbReference>
<dbReference type="PROSITE" id="PS50927">
    <property type="entry name" value="BULB_LECTIN"/>
    <property type="match status" value="1"/>
</dbReference>
<keyword evidence="3" id="KW-0325">Glycoprotein</keyword>
<dbReference type="Pfam" id="PF01453">
    <property type="entry name" value="B_lectin"/>
    <property type="match status" value="1"/>
</dbReference>
<dbReference type="AlphaFoldDB" id="A0A6A3CAA7"/>
<organism evidence="6 7">
    <name type="scientific">Hibiscus syriacus</name>
    <name type="common">Rose of Sharon</name>
    <dbReference type="NCBI Taxonomy" id="106335"/>
    <lineage>
        <taxon>Eukaryota</taxon>
        <taxon>Viridiplantae</taxon>
        <taxon>Streptophyta</taxon>
        <taxon>Embryophyta</taxon>
        <taxon>Tracheophyta</taxon>
        <taxon>Spermatophyta</taxon>
        <taxon>Magnoliopsida</taxon>
        <taxon>eudicotyledons</taxon>
        <taxon>Gunneridae</taxon>
        <taxon>Pentapetalae</taxon>
        <taxon>rosids</taxon>
        <taxon>malvids</taxon>
        <taxon>Malvales</taxon>
        <taxon>Malvaceae</taxon>
        <taxon>Malvoideae</taxon>
        <taxon>Hibiscus</taxon>
    </lineage>
</organism>
<reference evidence="6" key="1">
    <citation type="submission" date="2019-09" db="EMBL/GenBank/DDBJ databases">
        <title>Draft genome information of white flower Hibiscus syriacus.</title>
        <authorList>
            <person name="Kim Y.-M."/>
        </authorList>
    </citation>
    <scope>NUCLEOTIDE SEQUENCE [LARGE SCALE GENOMIC DNA]</scope>
    <source>
        <strain evidence="6">YM2019G1</strain>
    </source>
</reference>
<keyword evidence="1 4" id="KW-0732">Signal</keyword>